<feature type="signal peptide" evidence="1">
    <location>
        <begin position="1"/>
        <end position="31"/>
    </location>
</feature>
<feature type="domain" description="KANL3/Tex30 alpha/beta hydrolase-like" evidence="2">
    <location>
        <begin position="60"/>
        <end position="251"/>
    </location>
</feature>
<name>I0HP66_RUBGI</name>
<dbReference type="STRING" id="983917.RGE_14620"/>
<dbReference type="AlphaFoldDB" id="I0HP66"/>
<dbReference type="SUPFAM" id="SSF53474">
    <property type="entry name" value="alpha/beta-Hydrolases"/>
    <property type="match status" value="1"/>
</dbReference>
<sequence length="267" mass="28096">MKRFLNLGRRLAAGLLVASVTASLTAATAWAAGPDRLETPRGAHLAVRADFPPGPGPFPTLVLAPGAGYHMDLPVLAETAAQLLARGFAVWRFNWAYFTADPAGGRPSDELTPEREDLLAVLDRALADPRVARERVFVGGKSMGSVVAWSVLRERPAVRGAVLLTPVCSRVVAGVPVAEFDQSYPGVADERRPLLLISGDQDPLCAPSVLYRLAALPSGPVRVAVLDGNHGLEAPAGSVDEREAARRHNAALAATLVADFVAAHAGR</sequence>
<accession>I0HP66</accession>
<dbReference type="eggNOG" id="COG2945">
    <property type="taxonomic scope" value="Bacteria"/>
</dbReference>
<proteinExistence type="predicted"/>
<dbReference type="KEGG" id="rge:RGE_14620"/>
<evidence type="ECO:0000259" key="2">
    <source>
        <dbReference type="Pfam" id="PF20408"/>
    </source>
</evidence>
<dbReference type="HOGENOM" id="CLU_1041629_0_0_4"/>
<dbReference type="Gene3D" id="3.40.50.1820">
    <property type="entry name" value="alpha/beta hydrolase"/>
    <property type="match status" value="1"/>
</dbReference>
<dbReference type="RefSeq" id="WP_014427672.1">
    <property type="nucleotide sequence ID" value="NC_017075.1"/>
</dbReference>
<evidence type="ECO:0000256" key="1">
    <source>
        <dbReference type="SAM" id="SignalP"/>
    </source>
</evidence>
<organism evidence="3 4">
    <name type="scientific">Rubrivivax gelatinosus (strain NBRC 100245 / IL144)</name>
    <dbReference type="NCBI Taxonomy" id="983917"/>
    <lineage>
        <taxon>Bacteria</taxon>
        <taxon>Pseudomonadati</taxon>
        <taxon>Pseudomonadota</taxon>
        <taxon>Betaproteobacteria</taxon>
        <taxon>Burkholderiales</taxon>
        <taxon>Sphaerotilaceae</taxon>
        <taxon>Rubrivivax</taxon>
    </lineage>
</organism>
<dbReference type="GO" id="GO:0052689">
    <property type="term" value="F:carboxylic ester hydrolase activity"/>
    <property type="evidence" value="ECO:0007669"/>
    <property type="project" value="TreeGrafter"/>
</dbReference>
<gene>
    <name evidence="3" type="ordered locus">RGE_14620</name>
</gene>
<dbReference type="InterPro" id="IPR046879">
    <property type="entry name" value="KANL3/Tex30_Abhydrolase"/>
</dbReference>
<dbReference type="PANTHER" id="PTHR43265:SF1">
    <property type="entry name" value="ESTERASE ESTD"/>
    <property type="match status" value="1"/>
</dbReference>
<dbReference type="Pfam" id="PF20408">
    <property type="entry name" value="Abhydrolase_11"/>
    <property type="match status" value="1"/>
</dbReference>
<dbReference type="InterPro" id="IPR029058">
    <property type="entry name" value="AB_hydrolase_fold"/>
</dbReference>
<feature type="chain" id="PRO_5003628035" description="KANL3/Tex30 alpha/beta hydrolase-like domain-containing protein" evidence="1">
    <location>
        <begin position="32"/>
        <end position="267"/>
    </location>
</feature>
<keyword evidence="1" id="KW-0732">Signal</keyword>
<dbReference type="PATRIC" id="fig|983917.3.peg.1428"/>
<protein>
    <recommendedName>
        <fullName evidence="2">KANL3/Tex30 alpha/beta hydrolase-like domain-containing protein</fullName>
    </recommendedName>
</protein>
<dbReference type="Proteomes" id="UP000007883">
    <property type="component" value="Chromosome"/>
</dbReference>
<keyword evidence="4" id="KW-1185">Reference proteome</keyword>
<dbReference type="PANTHER" id="PTHR43265">
    <property type="entry name" value="ESTERASE ESTD"/>
    <property type="match status" value="1"/>
</dbReference>
<evidence type="ECO:0000313" key="3">
    <source>
        <dbReference type="EMBL" id="BAL94803.1"/>
    </source>
</evidence>
<reference evidence="3 4" key="1">
    <citation type="journal article" date="2012" name="J. Bacteriol.">
        <title>Complete genome sequence of phototrophic betaproteobacterium Rubrivivax gelatinosus IL144.</title>
        <authorList>
            <person name="Nagashima S."/>
            <person name="Kamimura A."/>
            <person name="Shimizu T."/>
            <person name="Nakamura-isaki S."/>
            <person name="Aono E."/>
            <person name="Sakamoto K."/>
            <person name="Ichikawa N."/>
            <person name="Nakazawa H."/>
            <person name="Sekine M."/>
            <person name="Yamazaki S."/>
            <person name="Fujita N."/>
            <person name="Shimada K."/>
            <person name="Hanada S."/>
            <person name="Nagashima K.V.P."/>
        </authorList>
    </citation>
    <scope>NUCLEOTIDE SEQUENCE [LARGE SCALE GENOMIC DNA]</scope>
    <source>
        <strain evidence="4">NBRC 100245 / IL144</strain>
    </source>
</reference>
<evidence type="ECO:0000313" key="4">
    <source>
        <dbReference type="Proteomes" id="UP000007883"/>
    </source>
</evidence>
<dbReference type="EMBL" id="AP012320">
    <property type="protein sequence ID" value="BAL94803.1"/>
    <property type="molecule type" value="Genomic_DNA"/>
</dbReference>
<dbReference type="InterPro" id="IPR053145">
    <property type="entry name" value="AB_hydrolase_Est10"/>
</dbReference>